<dbReference type="SUPFAM" id="SSF47384">
    <property type="entry name" value="Homodimeric domain of signal transducing histidine kinase"/>
    <property type="match status" value="1"/>
</dbReference>
<dbReference type="Pfam" id="PF00512">
    <property type="entry name" value="HisKA"/>
    <property type="match status" value="1"/>
</dbReference>
<dbReference type="Gene3D" id="1.10.287.130">
    <property type="match status" value="1"/>
</dbReference>
<dbReference type="OrthoDB" id="8552871at2"/>
<dbReference type="AlphaFoldDB" id="A0A1H7JAS2"/>
<evidence type="ECO:0000256" key="4">
    <source>
        <dbReference type="ARBA" id="ARBA00022553"/>
    </source>
</evidence>
<dbReference type="InterPro" id="IPR036097">
    <property type="entry name" value="HisK_dim/P_sf"/>
</dbReference>
<evidence type="ECO:0000259" key="12">
    <source>
        <dbReference type="PROSITE" id="PS50113"/>
    </source>
</evidence>
<feature type="domain" description="Histidine kinase" evidence="9">
    <location>
        <begin position="333"/>
        <end position="551"/>
    </location>
</feature>
<proteinExistence type="predicted"/>
<dbReference type="SUPFAM" id="SSF55785">
    <property type="entry name" value="PYP-like sensor domain (PAS domain)"/>
    <property type="match status" value="1"/>
</dbReference>
<evidence type="ECO:0000256" key="5">
    <source>
        <dbReference type="ARBA" id="ARBA00022679"/>
    </source>
</evidence>
<dbReference type="SMART" id="SM00448">
    <property type="entry name" value="REC"/>
    <property type="match status" value="1"/>
</dbReference>
<gene>
    <name evidence="13" type="ORF">SAMN05216387_102437</name>
</gene>
<evidence type="ECO:0000259" key="11">
    <source>
        <dbReference type="PROSITE" id="PS50112"/>
    </source>
</evidence>
<evidence type="ECO:0000256" key="2">
    <source>
        <dbReference type="ARBA" id="ARBA00004429"/>
    </source>
</evidence>
<dbReference type="InterPro" id="IPR003594">
    <property type="entry name" value="HATPase_dom"/>
</dbReference>
<accession>A0A1H7JAS2</accession>
<dbReference type="GO" id="GO:0005886">
    <property type="term" value="C:plasma membrane"/>
    <property type="evidence" value="ECO:0007669"/>
    <property type="project" value="UniProtKB-SubCell"/>
</dbReference>
<dbReference type="Pfam" id="PF02518">
    <property type="entry name" value="HATPase_c"/>
    <property type="match status" value="1"/>
</dbReference>
<keyword evidence="5" id="KW-0808">Transferase</keyword>
<evidence type="ECO:0000259" key="10">
    <source>
        <dbReference type="PROSITE" id="PS50110"/>
    </source>
</evidence>
<dbReference type="GO" id="GO:0009927">
    <property type="term" value="F:histidine phosphotransfer kinase activity"/>
    <property type="evidence" value="ECO:0007669"/>
    <property type="project" value="TreeGrafter"/>
</dbReference>
<evidence type="ECO:0000256" key="7">
    <source>
        <dbReference type="PROSITE-ProRule" id="PRU00169"/>
    </source>
</evidence>
<dbReference type="PROSITE" id="PS50113">
    <property type="entry name" value="PAC"/>
    <property type="match status" value="1"/>
</dbReference>
<dbReference type="InterPro" id="IPR035965">
    <property type="entry name" value="PAS-like_dom_sf"/>
</dbReference>
<evidence type="ECO:0000256" key="1">
    <source>
        <dbReference type="ARBA" id="ARBA00000085"/>
    </source>
</evidence>
<dbReference type="SUPFAM" id="SSF52172">
    <property type="entry name" value="CheY-like"/>
    <property type="match status" value="1"/>
</dbReference>
<dbReference type="Gene3D" id="3.40.50.2300">
    <property type="match status" value="1"/>
</dbReference>
<dbReference type="CDD" id="cd00156">
    <property type="entry name" value="REC"/>
    <property type="match status" value="1"/>
</dbReference>
<comment type="subcellular location">
    <subcellularLocation>
        <location evidence="2">Cell inner membrane</location>
        <topology evidence="2">Multi-pass membrane protein</topology>
    </subcellularLocation>
</comment>
<reference evidence="13 14" key="1">
    <citation type="submission" date="2016-10" db="EMBL/GenBank/DDBJ databases">
        <authorList>
            <person name="de Groot N.N."/>
        </authorList>
    </citation>
    <scope>NUCLEOTIDE SEQUENCE [LARGE SCALE GENOMIC DNA]</scope>
    <source>
        <strain evidence="13 14">Nv1</strain>
    </source>
</reference>
<dbReference type="InterPro" id="IPR005467">
    <property type="entry name" value="His_kinase_dom"/>
</dbReference>
<dbReference type="CDD" id="cd00082">
    <property type="entry name" value="HisKA"/>
    <property type="match status" value="1"/>
</dbReference>
<dbReference type="Proteomes" id="UP000198620">
    <property type="component" value="Unassembled WGS sequence"/>
</dbReference>
<dbReference type="InterPro" id="IPR004358">
    <property type="entry name" value="Sig_transdc_His_kin-like_C"/>
</dbReference>
<keyword evidence="14" id="KW-1185">Reference proteome</keyword>
<dbReference type="InterPro" id="IPR011006">
    <property type="entry name" value="CheY-like_superfamily"/>
</dbReference>
<dbReference type="PANTHER" id="PTHR43047:SF72">
    <property type="entry name" value="OSMOSENSING HISTIDINE PROTEIN KINASE SLN1"/>
    <property type="match status" value="1"/>
</dbReference>
<dbReference type="EMBL" id="FOBH01000002">
    <property type="protein sequence ID" value="SEK71708.1"/>
    <property type="molecule type" value="Genomic_DNA"/>
</dbReference>
<evidence type="ECO:0000256" key="3">
    <source>
        <dbReference type="ARBA" id="ARBA00012438"/>
    </source>
</evidence>
<evidence type="ECO:0000313" key="13">
    <source>
        <dbReference type="EMBL" id="SEK71708.1"/>
    </source>
</evidence>
<dbReference type="SUPFAM" id="SSF55874">
    <property type="entry name" value="ATPase domain of HSP90 chaperone/DNA topoisomerase II/histidine kinase"/>
    <property type="match status" value="1"/>
</dbReference>
<feature type="domain" description="Response regulatory" evidence="10">
    <location>
        <begin position="7"/>
        <end position="126"/>
    </location>
</feature>
<feature type="domain" description="PAC" evidence="12">
    <location>
        <begin position="224"/>
        <end position="276"/>
    </location>
</feature>
<dbReference type="PROSITE" id="PS50110">
    <property type="entry name" value="RESPONSE_REGULATORY"/>
    <property type="match status" value="1"/>
</dbReference>
<dbReference type="CDD" id="cd00130">
    <property type="entry name" value="PAS"/>
    <property type="match status" value="1"/>
</dbReference>
<dbReference type="SMART" id="SM00086">
    <property type="entry name" value="PAC"/>
    <property type="match status" value="1"/>
</dbReference>
<dbReference type="Pfam" id="PF00072">
    <property type="entry name" value="Response_reg"/>
    <property type="match status" value="1"/>
</dbReference>
<dbReference type="Pfam" id="PF08447">
    <property type="entry name" value="PAS_3"/>
    <property type="match status" value="1"/>
</dbReference>
<dbReference type="PROSITE" id="PS50109">
    <property type="entry name" value="HIS_KIN"/>
    <property type="match status" value="1"/>
</dbReference>
<dbReference type="InterPro" id="IPR013655">
    <property type="entry name" value="PAS_fold_3"/>
</dbReference>
<dbReference type="InterPro" id="IPR000700">
    <property type="entry name" value="PAS-assoc_C"/>
</dbReference>
<name>A0A1H7JAS2_9PROT</name>
<evidence type="ECO:0000256" key="8">
    <source>
        <dbReference type="SAM" id="Coils"/>
    </source>
</evidence>
<evidence type="ECO:0000259" key="9">
    <source>
        <dbReference type="PROSITE" id="PS50109"/>
    </source>
</evidence>
<dbReference type="PROSITE" id="PS50112">
    <property type="entry name" value="PAS"/>
    <property type="match status" value="1"/>
</dbReference>
<feature type="modified residue" description="4-aspartylphosphate" evidence="7">
    <location>
        <position position="59"/>
    </location>
</feature>
<feature type="coiled-coil region" evidence="8">
    <location>
        <begin position="267"/>
        <end position="326"/>
    </location>
</feature>
<keyword evidence="8" id="KW-0175">Coiled coil</keyword>
<dbReference type="Gene3D" id="3.30.565.10">
    <property type="entry name" value="Histidine kinase-like ATPase, C-terminal domain"/>
    <property type="match status" value="1"/>
</dbReference>
<dbReference type="InterPro" id="IPR001610">
    <property type="entry name" value="PAC"/>
</dbReference>
<dbReference type="EC" id="2.7.13.3" evidence="3"/>
<dbReference type="FunFam" id="3.30.565.10:FF:000006">
    <property type="entry name" value="Sensor histidine kinase WalK"/>
    <property type="match status" value="1"/>
</dbReference>
<protein>
    <recommendedName>
        <fullName evidence="3">histidine kinase</fullName>
        <ecNumber evidence="3">2.7.13.3</ecNumber>
    </recommendedName>
</protein>
<dbReference type="SMART" id="SM00388">
    <property type="entry name" value="HisKA"/>
    <property type="match status" value="1"/>
</dbReference>
<dbReference type="InterPro" id="IPR000014">
    <property type="entry name" value="PAS"/>
</dbReference>
<dbReference type="InterPro" id="IPR036890">
    <property type="entry name" value="HATPase_C_sf"/>
</dbReference>
<dbReference type="Gene3D" id="3.30.450.20">
    <property type="entry name" value="PAS domain"/>
    <property type="match status" value="1"/>
</dbReference>
<dbReference type="GO" id="GO:0000155">
    <property type="term" value="F:phosphorelay sensor kinase activity"/>
    <property type="evidence" value="ECO:0007669"/>
    <property type="project" value="InterPro"/>
</dbReference>
<keyword evidence="4 7" id="KW-0597">Phosphoprotein</keyword>
<keyword evidence="6" id="KW-0418">Kinase</keyword>
<dbReference type="STRING" id="1233.SAMN05216387_102437"/>
<dbReference type="InterPro" id="IPR003661">
    <property type="entry name" value="HisK_dim/P_dom"/>
</dbReference>
<organism evidence="13 14">
    <name type="scientific">Nitrosovibrio tenuis</name>
    <dbReference type="NCBI Taxonomy" id="1233"/>
    <lineage>
        <taxon>Bacteria</taxon>
        <taxon>Pseudomonadati</taxon>
        <taxon>Pseudomonadota</taxon>
        <taxon>Betaproteobacteria</taxon>
        <taxon>Nitrosomonadales</taxon>
        <taxon>Nitrosomonadaceae</taxon>
        <taxon>Nitrosovibrio</taxon>
    </lineage>
</organism>
<sequence length="588" mass="65885">MTRPQIRVLLVEDDAVDRMACRRALSRNPDYEFLLSEADSGLEGLQLAHEQRPDCVLLDYHLPDLNGLEFLAALRDDSGDIPVPVMMLTGTDNATIAVEAMKRGARDYLIKDTEHQYLELLPAVIQRVLSERRMLMEKKLAEDKLFQAEAKYRSLVETIPAIVYIAALDNTNRFLYISSRIATLGFSPEQWLGDPDILVAQIHPEDRTRALEERANSRSTGAPLRSEYRLLARDGTILWYRDEASVVRDESGRSLFLQGILVDVTESKQAEAELRQHRFSLEELVAKRTDELAKVNEELRRDIAERRRIETELTKAKTDAEKANLAKSEFLSSMSHELRSPLNVMLGFAQLMESGSPPPTPTQLTMLREINAAGWYLLELINKILDLAAIESGKLIISQEPIFMAEVMAECRTMIEPQAQEHHIQLIFPPPDMHMYVKADRTRVKQVLLNLLSNAVKYNREGGMVEVSCNAIAPEHVRVSIRDTGSGLPPEKLTQLFQQFNRLGQEAGSVEGTGIGLVVTKQLVELMGGNIGVESTAGVGSVFWFELLSAEGPEFRAAGNTTEELIMREKNAAKDLEQVSSHGAQLKS</sequence>
<dbReference type="PANTHER" id="PTHR43047">
    <property type="entry name" value="TWO-COMPONENT HISTIDINE PROTEIN KINASE"/>
    <property type="match status" value="1"/>
</dbReference>
<dbReference type="PRINTS" id="PR00344">
    <property type="entry name" value="BCTRLSENSOR"/>
</dbReference>
<dbReference type="SMART" id="SM00387">
    <property type="entry name" value="HATPase_c"/>
    <property type="match status" value="1"/>
</dbReference>
<evidence type="ECO:0000313" key="14">
    <source>
        <dbReference type="Proteomes" id="UP000198620"/>
    </source>
</evidence>
<comment type="catalytic activity">
    <reaction evidence="1">
        <text>ATP + protein L-histidine = ADP + protein N-phospho-L-histidine.</text>
        <dbReference type="EC" id="2.7.13.3"/>
    </reaction>
</comment>
<feature type="domain" description="PAS" evidence="11">
    <location>
        <begin position="148"/>
        <end position="221"/>
    </location>
</feature>
<evidence type="ECO:0000256" key="6">
    <source>
        <dbReference type="ARBA" id="ARBA00022777"/>
    </source>
</evidence>
<dbReference type="InterPro" id="IPR001789">
    <property type="entry name" value="Sig_transdc_resp-reg_receiver"/>
</dbReference>
<dbReference type="RefSeq" id="WP_143053045.1">
    <property type="nucleotide sequence ID" value="NZ_FOBH01000002.1"/>
</dbReference>
<dbReference type="NCBIfam" id="TIGR00229">
    <property type="entry name" value="sensory_box"/>
    <property type="match status" value="1"/>
</dbReference>